<feature type="transmembrane region" description="Helical" evidence="5">
    <location>
        <begin position="210"/>
        <end position="232"/>
    </location>
</feature>
<accession>A0A0M0JI72</accession>
<comment type="caution">
    <text evidence="6">The sequence shown here is derived from an EMBL/GenBank/DDBJ whole genome shotgun (WGS) entry which is preliminary data.</text>
</comment>
<dbReference type="GO" id="GO:0016020">
    <property type="term" value="C:membrane"/>
    <property type="evidence" value="ECO:0007669"/>
    <property type="project" value="UniProtKB-SubCell"/>
</dbReference>
<evidence type="ECO:0000256" key="5">
    <source>
        <dbReference type="SAM" id="Phobius"/>
    </source>
</evidence>
<evidence type="ECO:0000256" key="1">
    <source>
        <dbReference type="ARBA" id="ARBA00004141"/>
    </source>
</evidence>
<protein>
    <submittedName>
        <fullName evidence="6">Uncharacterized protein</fullName>
    </submittedName>
</protein>
<evidence type="ECO:0000256" key="3">
    <source>
        <dbReference type="ARBA" id="ARBA00022989"/>
    </source>
</evidence>
<organism evidence="6 7">
    <name type="scientific">Chrysochromulina tobinii</name>
    <dbReference type="NCBI Taxonomy" id="1460289"/>
    <lineage>
        <taxon>Eukaryota</taxon>
        <taxon>Haptista</taxon>
        <taxon>Haptophyta</taxon>
        <taxon>Prymnesiophyceae</taxon>
        <taxon>Prymnesiales</taxon>
        <taxon>Chrysochromulinaceae</taxon>
        <taxon>Chrysochromulina</taxon>
    </lineage>
</organism>
<dbReference type="InterPro" id="IPR035952">
    <property type="entry name" value="Rhomboid-like_sf"/>
</dbReference>
<keyword evidence="3 5" id="KW-1133">Transmembrane helix</keyword>
<sequence length="342" mass="35987">MPEVPPEAKVVTAGAAQVKPSERRRMRWRSTACLAVLSAACVYTRPHETSLITTLDAHRDEWGPLFEEALGAAADGPISPLLNLGLGSAAVHGELVWIGLLGRWLPLLPTSPEALGPWAASVGAPPLLLLALTGSYLLSKLLPRGFVAGHLSTCFDSLLRRGRLYTLLTATVTPVGLVHWLHALIVLVVTSAELEPVLSAQYGAPGRVALLGWWAAAGVVSALSCVLTQLLFGRRAQPRSAVSGAAMGLLLLRAAALPTEPVRVGSVALPPLRCVVLHLLVDHLSNALPPPGVLGVEKLLLNVGVALLVATMGQGARELVLGAWHDGGGDWREMLNILRSAL</sequence>
<dbReference type="AlphaFoldDB" id="A0A0M0JI72"/>
<evidence type="ECO:0000313" key="6">
    <source>
        <dbReference type="EMBL" id="KOO26279.1"/>
    </source>
</evidence>
<evidence type="ECO:0000313" key="7">
    <source>
        <dbReference type="Proteomes" id="UP000037460"/>
    </source>
</evidence>
<name>A0A0M0JI72_9EUKA</name>
<dbReference type="SUPFAM" id="SSF144091">
    <property type="entry name" value="Rhomboid-like"/>
    <property type="match status" value="1"/>
</dbReference>
<gene>
    <name evidence="6" type="ORF">Ctob_006469</name>
</gene>
<evidence type="ECO:0000256" key="2">
    <source>
        <dbReference type="ARBA" id="ARBA00022692"/>
    </source>
</evidence>
<evidence type="ECO:0000256" key="4">
    <source>
        <dbReference type="ARBA" id="ARBA00023136"/>
    </source>
</evidence>
<feature type="transmembrane region" description="Helical" evidence="5">
    <location>
        <begin position="164"/>
        <end position="190"/>
    </location>
</feature>
<dbReference type="Gene3D" id="1.20.1540.10">
    <property type="entry name" value="Rhomboid-like"/>
    <property type="match status" value="1"/>
</dbReference>
<dbReference type="EMBL" id="JWZX01002872">
    <property type="protein sequence ID" value="KOO26279.1"/>
    <property type="molecule type" value="Genomic_DNA"/>
</dbReference>
<keyword evidence="2 5" id="KW-0812">Transmembrane</keyword>
<keyword evidence="4 5" id="KW-0472">Membrane</keyword>
<keyword evidence="7" id="KW-1185">Reference proteome</keyword>
<reference evidence="7" key="1">
    <citation type="journal article" date="2015" name="PLoS Genet.">
        <title>Genome Sequence and Transcriptome Analyses of Chrysochromulina tobin: Metabolic Tools for Enhanced Algal Fitness in the Prominent Order Prymnesiales (Haptophyceae).</title>
        <authorList>
            <person name="Hovde B.T."/>
            <person name="Deodato C.R."/>
            <person name="Hunsperger H.M."/>
            <person name="Ryken S.A."/>
            <person name="Yost W."/>
            <person name="Jha R.K."/>
            <person name="Patterson J."/>
            <person name="Monnat R.J. Jr."/>
            <person name="Barlow S.B."/>
            <person name="Starkenburg S.R."/>
            <person name="Cattolico R.A."/>
        </authorList>
    </citation>
    <scope>NUCLEOTIDE SEQUENCE</scope>
    <source>
        <strain evidence="7">CCMP291</strain>
    </source>
</reference>
<comment type="subcellular location">
    <subcellularLocation>
        <location evidence="1">Membrane</location>
        <topology evidence="1">Multi-pass membrane protein</topology>
    </subcellularLocation>
</comment>
<dbReference type="Proteomes" id="UP000037460">
    <property type="component" value="Unassembled WGS sequence"/>
</dbReference>
<proteinExistence type="predicted"/>